<feature type="transmembrane region" description="Helical" evidence="1">
    <location>
        <begin position="69"/>
        <end position="91"/>
    </location>
</feature>
<reference evidence="2" key="2">
    <citation type="submission" date="2020-09" db="EMBL/GenBank/DDBJ databases">
        <authorList>
            <person name="Sun Q."/>
            <person name="Ohkuma M."/>
        </authorList>
    </citation>
    <scope>NUCLEOTIDE SEQUENCE</scope>
    <source>
        <strain evidence="2">JCM 16108</strain>
    </source>
</reference>
<sequence length="98" mass="9919">MTTRPELATDANLARGAGALVLFVVLAGAFLVADFGSAAWFPADVSITEGIGYALIGLAGETPLLSNGFLAAFEIVDVVLVAAVVAAITLARKDGGER</sequence>
<evidence type="ECO:0000313" key="4">
    <source>
        <dbReference type="Proteomes" id="UP000614609"/>
    </source>
</evidence>
<dbReference type="Proteomes" id="UP000614609">
    <property type="component" value="Unassembled WGS sequence"/>
</dbReference>
<dbReference type="OrthoDB" id="214784at2157"/>
<keyword evidence="4" id="KW-1185">Reference proteome</keyword>
<dbReference type="AlphaFoldDB" id="A0A830G368"/>
<dbReference type="InterPro" id="IPR042106">
    <property type="entry name" value="Nuo/plastoQ_OxRdtase_6_NuoJ"/>
</dbReference>
<feature type="transmembrane region" description="Helical" evidence="1">
    <location>
        <begin position="12"/>
        <end position="33"/>
    </location>
</feature>
<gene>
    <name evidence="2" type="ORF">GCM10009017_23630</name>
    <name evidence="3" type="ORF">J2752_002434</name>
</gene>
<organism evidence="2 4">
    <name type="scientific">Halarchaeum rubridurum</name>
    <dbReference type="NCBI Taxonomy" id="489911"/>
    <lineage>
        <taxon>Archaea</taxon>
        <taxon>Methanobacteriati</taxon>
        <taxon>Methanobacteriota</taxon>
        <taxon>Stenosarchaea group</taxon>
        <taxon>Halobacteria</taxon>
        <taxon>Halobacteriales</taxon>
        <taxon>Halobacteriaceae</taxon>
    </lineage>
</organism>
<keyword evidence="1" id="KW-0812">Transmembrane</keyword>
<keyword evidence="1" id="KW-0472">Membrane</keyword>
<comment type="caution">
    <text evidence="2">The sequence shown here is derived from an EMBL/GenBank/DDBJ whole genome shotgun (WGS) entry which is preliminary data.</text>
</comment>
<reference evidence="2" key="1">
    <citation type="journal article" date="2014" name="Int. J. Syst. Evol. Microbiol.">
        <title>Complete genome sequence of Corynebacterium casei LMG S-19264T (=DSM 44701T), isolated from a smear-ripened cheese.</title>
        <authorList>
            <consortium name="US DOE Joint Genome Institute (JGI-PGF)"/>
            <person name="Walter F."/>
            <person name="Albersmeier A."/>
            <person name="Kalinowski J."/>
            <person name="Ruckert C."/>
        </authorList>
    </citation>
    <scope>NUCLEOTIDE SEQUENCE</scope>
    <source>
        <strain evidence="2">JCM 16108</strain>
    </source>
</reference>
<protein>
    <submittedName>
        <fullName evidence="2">NADH dehydrogenase</fullName>
    </submittedName>
    <submittedName>
        <fullName evidence="3">NADH-quinone oxidoreductase subunit J</fullName>
    </submittedName>
</protein>
<name>A0A830G368_9EURY</name>
<dbReference type="Gene3D" id="1.20.120.1200">
    <property type="entry name" value="NADH-ubiquinone/plastoquinone oxidoreductase chain 6, subunit NuoJ"/>
    <property type="match status" value="1"/>
</dbReference>
<evidence type="ECO:0000313" key="3">
    <source>
        <dbReference type="EMBL" id="MBP1955511.1"/>
    </source>
</evidence>
<evidence type="ECO:0000256" key="1">
    <source>
        <dbReference type="SAM" id="Phobius"/>
    </source>
</evidence>
<dbReference type="Proteomes" id="UP000765891">
    <property type="component" value="Unassembled WGS sequence"/>
</dbReference>
<dbReference type="EMBL" id="JAGGKO010000004">
    <property type="protein sequence ID" value="MBP1955511.1"/>
    <property type="molecule type" value="Genomic_DNA"/>
</dbReference>
<dbReference type="EMBL" id="BMOO01000005">
    <property type="protein sequence ID" value="GGM72910.1"/>
    <property type="molecule type" value="Genomic_DNA"/>
</dbReference>
<reference evidence="3" key="3">
    <citation type="submission" date="2021-03" db="EMBL/GenBank/DDBJ databases">
        <title>Genomic Encyclopedia of Type Strains, Phase IV (KMG-IV): sequencing the most valuable type-strain genomes for metagenomic binning, comparative biology and taxonomic classification.</title>
        <authorList>
            <person name="Goeker M."/>
        </authorList>
    </citation>
    <scope>NUCLEOTIDE SEQUENCE</scope>
    <source>
        <strain evidence="3">DSM 22443</strain>
    </source>
</reference>
<evidence type="ECO:0000313" key="2">
    <source>
        <dbReference type="EMBL" id="GGM72910.1"/>
    </source>
</evidence>
<accession>A0A830G368</accession>
<keyword evidence="1" id="KW-1133">Transmembrane helix</keyword>
<proteinExistence type="predicted"/>
<dbReference type="RefSeq" id="WP_188872817.1">
    <property type="nucleotide sequence ID" value="NZ_BMOO01000005.1"/>
</dbReference>